<reference evidence="1" key="1">
    <citation type="journal article" date="2022" name="bioRxiv">
        <title>Sequencing and chromosome-scale assembly of the giantPleurodeles waltlgenome.</title>
        <authorList>
            <person name="Brown T."/>
            <person name="Elewa A."/>
            <person name="Iarovenko S."/>
            <person name="Subramanian E."/>
            <person name="Araus A.J."/>
            <person name="Petzold A."/>
            <person name="Susuki M."/>
            <person name="Suzuki K.-i.T."/>
            <person name="Hayashi T."/>
            <person name="Toyoda A."/>
            <person name="Oliveira C."/>
            <person name="Osipova E."/>
            <person name="Leigh N.D."/>
            <person name="Simon A."/>
            <person name="Yun M.H."/>
        </authorList>
    </citation>
    <scope>NUCLEOTIDE SEQUENCE</scope>
    <source>
        <strain evidence="1">20211129_DDA</strain>
        <tissue evidence="1">Liver</tissue>
    </source>
</reference>
<accession>A0AAV7TS86</accession>
<dbReference type="Proteomes" id="UP001066276">
    <property type="component" value="Chromosome 3_2"/>
</dbReference>
<dbReference type="Gene3D" id="2.40.70.10">
    <property type="entry name" value="Acid Proteases"/>
    <property type="match status" value="1"/>
</dbReference>
<sequence length="197" mass="22054">MAKVCRSKGKVISSSIKSVDDMKDEHQEIVLAIDEVVESDQLIAESVNVRNWKSESSSKLEKPHCYVSIDSVIVKLLMDSGSLFTLISRETFEGTLRKKVEDLLKTDVRAVGCGGRRIEILGMQWMDISLKGNGVHGKVYVTDEALNLLGWKHQKDLNITLDPNAADPVMVMEQTANVENLKSNEQWCEELMSEGQM</sequence>
<comment type="caution">
    <text evidence="1">The sequence shown here is derived from an EMBL/GenBank/DDBJ whole genome shotgun (WGS) entry which is preliminary data.</text>
</comment>
<protein>
    <recommendedName>
        <fullName evidence="3">Aspartic peptidase DDI1-type domain-containing protein</fullName>
    </recommendedName>
</protein>
<organism evidence="1 2">
    <name type="scientific">Pleurodeles waltl</name>
    <name type="common">Iberian ribbed newt</name>
    <dbReference type="NCBI Taxonomy" id="8319"/>
    <lineage>
        <taxon>Eukaryota</taxon>
        <taxon>Metazoa</taxon>
        <taxon>Chordata</taxon>
        <taxon>Craniata</taxon>
        <taxon>Vertebrata</taxon>
        <taxon>Euteleostomi</taxon>
        <taxon>Amphibia</taxon>
        <taxon>Batrachia</taxon>
        <taxon>Caudata</taxon>
        <taxon>Salamandroidea</taxon>
        <taxon>Salamandridae</taxon>
        <taxon>Pleurodelinae</taxon>
        <taxon>Pleurodeles</taxon>
    </lineage>
</organism>
<gene>
    <name evidence="1" type="ORF">NDU88_004697</name>
</gene>
<dbReference type="SUPFAM" id="SSF50630">
    <property type="entry name" value="Acid proteases"/>
    <property type="match status" value="1"/>
</dbReference>
<keyword evidence="2" id="KW-1185">Reference proteome</keyword>
<evidence type="ECO:0000313" key="1">
    <source>
        <dbReference type="EMBL" id="KAJ1179463.1"/>
    </source>
</evidence>
<dbReference type="InterPro" id="IPR021109">
    <property type="entry name" value="Peptidase_aspartic_dom_sf"/>
</dbReference>
<dbReference type="EMBL" id="JANPWB010000006">
    <property type="protein sequence ID" value="KAJ1179463.1"/>
    <property type="molecule type" value="Genomic_DNA"/>
</dbReference>
<name>A0AAV7TS86_PLEWA</name>
<evidence type="ECO:0008006" key="3">
    <source>
        <dbReference type="Google" id="ProtNLM"/>
    </source>
</evidence>
<dbReference type="AlphaFoldDB" id="A0AAV7TS86"/>
<evidence type="ECO:0000313" key="2">
    <source>
        <dbReference type="Proteomes" id="UP001066276"/>
    </source>
</evidence>
<proteinExistence type="predicted"/>